<protein>
    <submittedName>
        <fullName evidence="1">Uncharacterized protein</fullName>
    </submittedName>
</protein>
<evidence type="ECO:0000313" key="1">
    <source>
        <dbReference type="EMBL" id="GIX93990.1"/>
    </source>
</evidence>
<name>A0AAV4PBL5_9ARAC</name>
<organism evidence="1 2">
    <name type="scientific">Caerostris darwini</name>
    <dbReference type="NCBI Taxonomy" id="1538125"/>
    <lineage>
        <taxon>Eukaryota</taxon>
        <taxon>Metazoa</taxon>
        <taxon>Ecdysozoa</taxon>
        <taxon>Arthropoda</taxon>
        <taxon>Chelicerata</taxon>
        <taxon>Arachnida</taxon>
        <taxon>Araneae</taxon>
        <taxon>Araneomorphae</taxon>
        <taxon>Entelegynae</taxon>
        <taxon>Araneoidea</taxon>
        <taxon>Araneidae</taxon>
        <taxon>Caerostris</taxon>
    </lineage>
</organism>
<keyword evidence="2" id="KW-1185">Reference proteome</keyword>
<proteinExistence type="predicted"/>
<dbReference type="Proteomes" id="UP001054837">
    <property type="component" value="Unassembled WGS sequence"/>
</dbReference>
<dbReference type="EMBL" id="BPLQ01002562">
    <property type="protein sequence ID" value="GIX93990.1"/>
    <property type="molecule type" value="Genomic_DNA"/>
</dbReference>
<accession>A0AAV4PBL5</accession>
<dbReference type="AlphaFoldDB" id="A0AAV4PBL5"/>
<sequence length="91" mass="10556">MVQSDRIVALRRKTGKEHYQLFDYSTNPPSGLKGAPRIAQCGRKQLSHIHGWGKVSFWKFFFPLRGRLLLILFLVFPINLQQGEGTDERKE</sequence>
<evidence type="ECO:0000313" key="2">
    <source>
        <dbReference type="Proteomes" id="UP001054837"/>
    </source>
</evidence>
<reference evidence="1 2" key="1">
    <citation type="submission" date="2021-06" db="EMBL/GenBank/DDBJ databases">
        <title>Caerostris darwini draft genome.</title>
        <authorList>
            <person name="Kono N."/>
            <person name="Arakawa K."/>
        </authorList>
    </citation>
    <scope>NUCLEOTIDE SEQUENCE [LARGE SCALE GENOMIC DNA]</scope>
</reference>
<gene>
    <name evidence="1" type="ORF">CDAR_594241</name>
</gene>
<comment type="caution">
    <text evidence="1">The sequence shown here is derived from an EMBL/GenBank/DDBJ whole genome shotgun (WGS) entry which is preliminary data.</text>
</comment>